<evidence type="ECO:0000256" key="7">
    <source>
        <dbReference type="ARBA" id="ARBA00022729"/>
    </source>
</evidence>
<dbReference type="Gene3D" id="2.40.170.20">
    <property type="entry name" value="TonB-dependent receptor, beta-barrel domain"/>
    <property type="match status" value="1"/>
</dbReference>
<evidence type="ECO:0000259" key="17">
    <source>
        <dbReference type="Pfam" id="PF00593"/>
    </source>
</evidence>
<evidence type="ECO:0000256" key="9">
    <source>
        <dbReference type="ARBA" id="ARBA00023065"/>
    </source>
</evidence>
<dbReference type="GO" id="GO:0009279">
    <property type="term" value="C:cell outer membrane"/>
    <property type="evidence" value="ECO:0007669"/>
    <property type="project" value="UniProtKB-SubCell"/>
</dbReference>
<keyword evidence="4 14" id="KW-1134">Transmembrane beta strand</keyword>
<evidence type="ECO:0000256" key="12">
    <source>
        <dbReference type="ARBA" id="ARBA00023170"/>
    </source>
</evidence>
<dbReference type="PANTHER" id="PTHR30442">
    <property type="entry name" value="IRON III DICITRATE TRANSPORT PROTEIN FECA"/>
    <property type="match status" value="1"/>
</dbReference>
<evidence type="ECO:0000256" key="1">
    <source>
        <dbReference type="ARBA" id="ARBA00004571"/>
    </source>
</evidence>
<evidence type="ECO:0000256" key="5">
    <source>
        <dbReference type="ARBA" id="ARBA00022496"/>
    </source>
</evidence>
<dbReference type="GO" id="GO:0015343">
    <property type="term" value="F:siderophore-iron transmembrane transporter activity"/>
    <property type="evidence" value="ECO:0007669"/>
    <property type="project" value="InterPro"/>
</dbReference>
<dbReference type="GO" id="GO:0038023">
    <property type="term" value="F:signaling receptor activity"/>
    <property type="evidence" value="ECO:0007669"/>
    <property type="project" value="InterPro"/>
</dbReference>
<accession>A0A4Y3J3B7</accession>
<evidence type="ECO:0000256" key="11">
    <source>
        <dbReference type="ARBA" id="ARBA00023136"/>
    </source>
</evidence>
<keyword evidence="5" id="KW-0410">Iron transport</keyword>
<dbReference type="SUPFAM" id="SSF56935">
    <property type="entry name" value="Porins"/>
    <property type="match status" value="1"/>
</dbReference>
<evidence type="ECO:0000256" key="13">
    <source>
        <dbReference type="ARBA" id="ARBA00023237"/>
    </source>
</evidence>
<comment type="subcellular location">
    <subcellularLocation>
        <location evidence="1 14">Cell outer membrane</location>
        <topology evidence="1 14">Multi-pass membrane protein</topology>
    </subcellularLocation>
</comment>
<feature type="domain" description="TonB-dependent receptor plug" evidence="18">
    <location>
        <begin position="108"/>
        <end position="219"/>
    </location>
</feature>
<feature type="short sequence motif" description="TonB C-terminal box" evidence="15">
    <location>
        <begin position="753"/>
        <end position="770"/>
    </location>
</feature>
<dbReference type="InterPro" id="IPR037066">
    <property type="entry name" value="Plug_dom_sf"/>
</dbReference>
<comment type="caution">
    <text evidence="19">The sequence shown here is derived from an EMBL/GenBank/DDBJ whole genome shotgun (WGS) entry which is preliminary data.</text>
</comment>
<organism evidence="19 20">
    <name type="scientific">Acinetobacter pittii</name>
    <name type="common">Acinetobacter genomosp. 3</name>
    <dbReference type="NCBI Taxonomy" id="48296"/>
    <lineage>
        <taxon>Bacteria</taxon>
        <taxon>Pseudomonadati</taxon>
        <taxon>Pseudomonadota</taxon>
        <taxon>Gammaproteobacteria</taxon>
        <taxon>Moraxellales</taxon>
        <taxon>Moraxellaceae</taxon>
        <taxon>Acinetobacter</taxon>
        <taxon>Acinetobacter calcoaceticus/baumannii complex</taxon>
    </lineage>
</organism>
<evidence type="ECO:0000256" key="10">
    <source>
        <dbReference type="ARBA" id="ARBA00023077"/>
    </source>
</evidence>
<evidence type="ECO:0000256" key="14">
    <source>
        <dbReference type="PROSITE-ProRule" id="PRU01360"/>
    </source>
</evidence>
<feature type="domain" description="TonB-dependent receptor-like beta-barrel" evidence="17">
    <location>
        <begin position="305"/>
        <end position="738"/>
    </location>
</feature>
<dbReference type="InterPro" id="IPR010917">
    <property type="entry name" value="TonB_rcpt_CS"/>
</dbReference>
<dbReference type="InterPro" id="IPR010105">
    <property type="entry name" value="TonB_sidphr_rcpt"/>
</dbReference>
<evidence type="ECO:0000256" key="2">
    <source>
        <dbReference type="ARBA" id="ARBA00009810"/>
    </source>
</evidence>
<evidence type="ECO:0000256" key="8">
    <source>
        <dbReference type="ARBA" id="ARBA00023004"/>
    </source>
</evidence>
<dbReference type="PROSITE" id="PS52016">
    <property type="entry name" value="TONB_DEPENDENT_REC_3"/>
    <property type="match status" value="1"/>
</dbReference>
<dbReference type="NCBIfam" id="TIGR01783">
    <property type="entry name" value="TonB-siderophor"/>
    <property type="match status" value="1"/>
</dbReference>
<sequence>MKMISEKLCLVFLKKLTYIYKILLLFRYNDYNYRLGFRYINMDRSTPLSLPNFKFKVSKLSYAIGIACTYLALPAHAEDTTTSALPTITIKAQGNWLEEANAETIHKHAGARTIIDRKRLDETAATSLREALKQVPGVQAQDSSGTGGSDVSLNIGVRGLASRLSPRSTVLVDGVPLSFAPYGQPQLSLAPVSIGNIESVDVVRGAGSVRFGPQNVGGIINFATRSIPQDFSGTVSLTSEYASGTDQVKLSPNLFVGGTLDNGLGLALLYSGTKGNGYREANNKIDIDDVMLKSAYQFNDKDSVALNLHHYEGRGEMPEGLTQAQYAENPYQSSGEKNYFAGRRTDVSLRYNHKDEKNNFEVLSYYIDSFRTSNLETTLANGQKRLDSAPRDYKVYAIEPRYSRIYEFGNTQNEVTVGYRYLKEESSEFAGRTASYAAGSSVPDFAPRSSSEGGTKAHAVYIDNRMELGRWTITPGVRFESIETHNNFTGYNKGQPNTVYPKIDSDEFLPSLSVMYSANENWNIFANAGVSFGPQQYSQLARLEGTTATATTEGLHPEKSNNYEIGTKYLGNGLNAEFTVFYLDFDKELSLVRDAANNGIWTDLGATSHKGVETGISYDFGQLSDALEGLKVYGNYTFTKAVAEAGQFKDKDLPFYSRHVGNVGLGYTVDKWSLNADMFAQSKQHSPDLPDSNVYQTEETADGKYGDIPGYTTFALRTSYDLSSQVKGLKIAGGIKNVFDKQYFTRSTDSTGGKYVGLPRTFYLQTSFDF</sequence>
<name>A0A4Y3J3B7_ACIPI</name>
<evidence type="ECO:0000313" key="20">
    <source>
        <dbReference type="Proteomes" id="UP000317717"/>
    </source>
</evidence>
<evidence type="ECO:0000256" key="4">
    <source>
        <dbReference type="ARBA" id="ARBA00022452"/>
    </source>
</evidence>
<keyword evidence="8" id="KW-0408">Iron</keyword>
<evidence type="ECO:0000256" key="6">
    <source>
        <dbReference type="ARBA" id="ARBA00022692"/>
    </source>
</evidence>
<evidence type="ECO:0000259" key="18">
    <source>
        <dbReference type="Pfam" id="PF07715"/>
    </source>
</evidence>
<dbReference type="InterPro" id="IPR036942">
    <property type="entry name" value="Beta-barrel_TonB_sf"/>
</dbReference>
<dbReference type="Pfam" id="PF07715">
    <property type="entry name" value="Plug"/>
    <property type="match status" value="1"/>
</dbReference>
<evidence type="ECO:0000256" key="16">
    <source>
        <dbReference type="RuleBase" id="RU003357"/>
    </source>
</evidence>
<dbReference type="GO" id="GO:0015891">
    <property type="term" value="P:siderophore transport"/>
    <property type="evidence" value="ECO:0007669"/>
    <property type="project" value="InterPro"/>
</dbReference>
<dbReference type="InterPro" id="IPR000531">
    <property type="entry name" value="Beta-barrel_TonB"/>
</dbReference>
<keyword evidence="3 14" id="KW-0813">Transport</keyword>
<evidence type="ECO:0000256" key="15">
    <source>
        <dbReference type="PROSITE-ProRule" id="PRU10144"/>
    </source>
</evidence>
<comment type="similarity">
    <text evidence="2 14 16">Belongs to the TonB-dependent receptor family.</text>
</comment>
<dbReference type="InterPro" id="IPR039426">
    <property type="entry name" value="TonB-dep_rcpt-like"/>
</dbReference>
<keyword evidence="11 14" id="KW-0472">Membrane</keyword>
<keyword evidence="6 14" id="KW-0812">Transmembrane</keyword>
<dbReference type="PANTHER" id="PTHR30442:SF0">
    <property type="entry name" value="FE(3+) DICITRATE TRANSPORT PROTEIN FECA"/>
    <property type="match status" value="1"/>
</dbReference>
<dbReference type="CDD" id="cd01347">
    <property type="entry name" value="ligand_gated_channel"/>
    <property type="match status" value="1"/>
</dbReference>
<dbReference type="Pfam" id="PF00593">
    <property type="entry name" value="TonB_dep_Rec_b-barrel"/>
    <property type="match status" value="1"/>
</dbReference>
<reference evidence="19 20" key="1">
    <citation type="submission" date="2019-06" db="EMBL/GenBank/DDBJ databases">
        <title>Whole genome shotgun sequence of Acinetobacter pittii NBRC 110514.</title>
        <authorList>
            <person name="Hosoyama A."/>
            <person name="Uohara A."/>
            <person name="Ohji S."/>
            <person name="Ichikawa N."/>
        </authorList>
    </citation>
    <scope>NUCLEOTIDE SEQUENCE [LARGE SCALE GENOMIC DNA]</scope>
    <source>
        <strain evidence="19 20">NBRC 110514</strain>
    </source>
</reference>
<keyword evidence="10 16" id="KW-0798">TonB box</keyword>
<keyword evidence="13 14" id="KW-0998">Cell outer membrane</keyword>
<evidence type="ECO:0000256" key="3">
    <source>
        <dbReference type="ARBA" id="ARBA00022448"/>
    </source>
</evidence>
<keyword evidence="7" id="KW-0732">Signal</keyword>
<gene>
    <name evidence="19" type="ORF">PA3_05570</name>
</gene>
<dbReference type="Gene3D" id="2.170.130.10">
    <property type="entry name" value="TonB-dependent receptor, plug domain"/>
    <property type="match status" value="1"/>
</dbReference>
<dbReference type="AlphaFoldDB" id="A0A4Y3J3B7"/>
<protein>
    <submittedName>
        <fullName evidence="19">Amino acid ABC transporter substrate-binding protein</fullName>
    </submittedName>
</protein>
<dbReference type="InterPro" id="IPR012910">
    <property type="entry name" value="Plug_dom"/>
</dbReference>
<dbReference type="PROSITE" id="PS01156">
    <property type="entry name" value="TONB_DEPENDENT_REC_2"/>
    <property type="match status" value="1"/>
</dbReference>
<keyword evidence="12" id="KW-0675">Receptor</keyword>
<proteinExistence type="inferred from homology"/>
<dbReference type="Proteomes" id="UP000317717">
    <property type="component" value="Unassembled WGS sequence"/>
</dbReference>
<dbReference type="EMBL" id="BJLJ01000003">
    <property type="protein sequence ID" value="GEA66399.1"/>
    <property type="molecule type" value="Genomic_DNA"/>
</dbReference>
<keyword evidence="9" id="KW-0406">Ion transport</keyword>
<evidence type="ECO:0000313" key="19">
    <source>
        <dbReference type="EMBL" id="GEA66399.1"/>
    </source>
</evidence>